<reference evidence="2 3" key="1">
    <citation type="submission" date="2018-03" db="EMBL/GenBank/DDBJ databases">
        <title>Genomic Encyclopedia of Type Strains, Phase III (KMG-III): the genomes of soil and plant-associated and newly described type strains.</title>
        <authorList>
            <person name="Whitman W."/>
        </authorList>
    </citation>
    <scope>NUCLEOTIDE SEQUENCE [LARGE SCALE GENOMIC DNA]</scope>
    <source>
        <strain evidence="2 3">CGMCC 1.12484</strain>
    </source>
</reference>
<dbReference type="RefSeq" id="WP_106212455.1">
    <property type="nucleotide sequence ID" value="NZ_PVTL01000005.1"/>
</dbReference>
<name>A0A2T0VCJ4_9MICO</name>
<feature type="compositionally biased region" description="Polar residues" evidence="1">
    <location>
        <begin position="63"/>
        <end position="78"/>
    </location>
</feature>
<evidence type="ECO:0000256" key="1">
    <source>
        <dbReference type="SAM" id="MobiDB-lite"/>
    </source>
</evidence>
<accession>A0A2T0VCJ4</accession>
<organism evidence="2 3">
    <name type="scientific">Glaciihabitans tibetensis</name>
    <dbReference type="NCBI Taxonomy" id="1266600"/>
    <lineage>
        <taxon>Bacteria</taxon>
        <taxon>Bacillati</taxon>
        <taxon>Actinomycetota</taxon>
        <taxon>Actinomycetes</taxon>
        <taxon>Micrococcales</taxon>
        <taxon>Microbacteriaceae</taxon>
        <taxon>Glaciihabitans</taxon>
    </lineage>
</organism>
<sequence length="95" mass="10329">MKGKILLVVGVGVGYVLGAKAGRERYESIKRLTDKFWHSKSVQKQVHTAEDFVKDQTKKVVSQVTGASKSPQRKSSTARPAPRNPSAAGYAATEK</sequence>
<dbReference type="OrthoDB" id="5125216at2"/>
<dbReference type="Proteomes" id="UP000237983">
    <property type="component" value="Unassembled WGS sequence"/>
</dbReference>
<evidence type="ECO:0000313" key="2">
    <source>
        <dbReference type="EMBL" id="PRY67902.1"/>
    </source>
</evidence>
<gene>
    <name evidence="2" type="ORF">B0I08_10563</name>
</gene>
<dbReference type="AlphaFoldDB" id="A0A2T0VCJ4"/>
<dbReference type="EMBL" id="PVTL01000005">
    <property type="protein sequence ID" value="PRY67902.1"/>
    <property type="molecule type" value="Genomic_DNA"/>
</dbReference>
<proteinExistence type="predicted"/>
<keyword evidence="3" id="KW-1185">Reference proteome</keyword>
<comment type="caution">
    <text evidence="2">The sequence shown here is derived from an EMBL/GenBank/DDBJ whole genome shotgun (WGS) entry which is preliminary data.</text>
</comment>
<feature type="region of interest" description="Disordered" evidence="1">
    <location>
        <begin position="63"/>
        <end position="95"/>
    </location>
</feature>
<protein>
    <submittedName>
        <fullName evidence="2">Uncharacterized protein</fullName>
    </submittedName>
</protein>
<evidence type="ECO:0000313" key="3">
    <source>
        <dbReference type="Proteomes" id="UP000237983"/>
    </source>
</evidence>